<sequence length="287" mass="32115">MGRRPCCSKEGLNRGAWTASEDTVLAAYIQQHGEGNWRNLPCRAGLKRCGKSCRLRWLNYLHPDIKRGNISEDEEDLIIRLHKLLGNRWSLIAGRLPGRTDNEIKNYWNSTLSKKAHVNGMVQKSSASSKLGLNRKSIVKNPTTKLVRSKKPISPKSAVPINSLRHIQVVPAMSSLGDSPSTFSAFHNLQDLQELPKDSANTDHELKNSEAEALKSRLKENTIEDYGCKNNLNGGGFNYSLSVSDAIYQDWTTNDFLEGNTIADMDSLISFLNVEEWPCVNDSFINV</sequence>
<dbReference type="GO" id="GO:0005634">
    <property type="term" value="C:nucleus"/>
    <property type="evidence" value="ECO:0007669"/>
    <property type="project" value="UniProtKB-SubCell"/>
</dbReference>
<name>A0AAD8HMJ5_9APIA</name>
<dbReference type="InterPro" id="IPR009057">
    <property type="entry name" value="Homeodomain-like_sf"/>
</dbReference>
<feature type="domain" description="Myb-like" evidence="5">
    <location>
        <begin position="9"/>
        <end position="61"/>
    </location>
</feature>
<proteinExistence type="predicted"/>
<dbReference type="Gene3D" id="1.10.10.60">
    <property type="entry name" value="Homeodomain-like"/>
    <property type="match status" value="2"/>
</dbReference>
<dbReference type="PROSITE" id="PS51294">
    <property type="entry name" value="HTH_MYB"/>
    <property type="match status" value="2"/>
</dbReference>
<dbReference type="PROSITE" id="PS50090">
    <property type="entry name" value="MYB_LIKE"/>
    <property type="match status" value="2"/>
</dbReference>
<evidence type="ECO:0000259" key="5">
    <source>
        <dbReference type="PROSITE" id="PS50090"/>
    </source>
</evidence>
<dbReference type="PANTHER" id="PTHR47999">
    <property type="entry name" value="TRANSCRIPTION FACTOR MYB8-RELATED-RELATED"/>
    <property type="match status" value="1"/>
</dbReference>
<feature type="domain" description="HTH myb-type" evidence="6">
    <location>
        <begin position="62"/>
        <end position="116"/>
    </location>
</feature>
<evidence type="ECO:0000259" key="6">
    <source>
        <dbReference type="PROSITE" id="PS51294"/>
    </source>
</evidence>
<keyword evidence="2" id="KW-0677">Repeat</keyword>
<comment type="caution">
    <text evidence="7">The sequence shown here is derived from an EMBL/GenBank/DDBJ whole genome shotgun (WGS) entry which is preliminary data.</text>
</comment>
<keyword evidence="3" id="KW-0238">DNA-binding</keyword>
<organism evidence="7 8">
    <name type="scientific">Heracleum sosnowskyi</name>
    <dbReference type="NCBI Taxonomy" id="360622"/>
    <lineage>
        <taxon>Eukaryota</taxon>
        <taxon>Viridiplantae</taxon>
        <taxon>Streptophyta</taxon>
        <taxon>Embryophyta</taxon>
        <taxon>Tracheophyta</taxon>
        <taxon>Spermatophyta</taxon>
        <taxon>Magnoliopsida</taxon>
        <taxon>eudicotyledons</taxon>
        <taxon>Gunneridae</taxon>
        <taxon>Pentapetalae</taxon>
        <taxon>asterids</taxon>
        <taxon>campanulids</taxon>
        <taxon>Apiales</taxon>
        <taxon>Apiaceae</taxon>
        <taxon>Apioideae</taxon>
        <taxon>apioid superclade</taxon>
        <taxon>Tordylieae</taxon>
        <taxon>Tordyliinae</taxon>
        <taxon>Heracleum</taxon>
    </lineage>
</organism>
<dbReference type="Pfam" id="PF00249">
    <property type="entry name" value="Myb_DNA-binding"/>
    <property type="match status" value="2"/>
</dbReference>
<dbReference type="PANTHER" id="PTHR47999:SF86">
    <property type="entry name" value="MYB-RELATED PROTEIN MYB4-LIKE"/>
    <property type="match status" value="1"/>
</dbReference>
<reference evidence="7" key="2">
    <citation type="submission" date="2023-05" db="EMBL/GenBank/DDBJ databases">
        <authorList>
            <person name="Schelkunov M.I."/>
        </authorList>
    </citation>
    <scope>NUCLEOTIDE SEQUENCE</scope>
    <source>
        <strain evidence="7">Hsosn_3</strain>
        <tissue evidence="7">Leaf</tissue>
    </source>
</reference>
<evidence type="ECO:0000256" key="2">
    <source>
        <dbReference type="ARBA" id="ARBA00022737"/>
    </source>
</evidence>
<dbReference type="Proteomes" id="UP001237642">
    <property type="component" value="Unassembled WGS sequence"/>
</dbReference>
<evidence type="ECO:0000313" key="8">
    <source>
        <dbReference type="Proteomes" id="UP001237642"/>
    </source>
</evidence>
<dbReference type="AlphaFoldDB" id="A0AAD8HMJ5"/>
<dbReference type="SMART" id="SM00717">
    <property type="entry name" value="SANT"/>
    <property type="match status" value="2"/>
</dbReference>
<feature type="domain" description="Myb-like" evidence="5">
    <location>
        <begin position="62"/>
        <end position="112"/>
    </location>
</feature>
<evidence type="ECO:0000313" key="7">
    <source>
        <dbReference type="EMBL" id="KAK1369386.1"/>
    </source>
</evidence>
<reference evidence="7" key="1">
    <citation type="submission" date="2023-02" db="EMBL/GenBank/DDBJ databases">
        <title>Genome of toxic invasive species Heracleum sosnowskyi carries increased number of genes despite the absence of recent whole-genome duplications.</title>
        <authorList>
            <person name="Schelkunov M."/>
            <person name="Shtratnikova V."/>
            <person name="Makarenko M."/>
            <person name="Klepikova A."/>
            <person name="Omelchenko D."/>
            <person name="Novikova G."/>
            <person name="Obukhova E."/>
            <person name="Bogdanov V."/>
            <person name="Penin A."/>
            <person name="Logacheva M."/>
        </authorList>
    </citation>
    <scope>NUCLEOTIDE SEQUENCE</scope>
    <source>
        <strain evidence="7">Hsosn_3</strain>
        <tissue evidence="7">Leaf</tissue>
    </source>
</reference>
<dbReference type="EMBL" id="JAUIZM010000008">
    <property type="protein sequence ID" value="KAK1369386.1"/>
    <property type="molecule type" value="Genomic_DNA"/>
</dbReference>
<comment type="subcellular location">
    <subcellularLocation>
        <location evidence="1">Nucleus</location>
    </subcellularLocation>
</comment>
<evidence type="ECO:0000256" key="4">
    <source>
        <dbReference type="ARBA" id="ARBA00023242"/>
    </source>
</evidence>
<dbReference type="CDD" id="cd00167">
    <property type="entry name" value="SANT"/>
    <property type="match status" value="2"/>
</dbReference>
<dbReference type="FunFam" id="1.10.10.60:FF:000001">
    <property type="entry name" value="MYB-related transcription factor"/>
    <property type="match status" value="1"/>
</dbReference>
<gene>
    <name evidence="7" type="ORF">POM88_035478</name>
</gene>
<keyword evidence="4" id="KW-0539">Nucleus</keyword>
<feature type="domain" description="HTH myb-type" evidence="6">
    <location>
        <begin position="9"/>
        <end position="61"/>
    </location>
</feature>
<dbReference type="SUPFAM" id="SSF46689">
    <property type="entry name" value="Homeodomain-like"/>
    <property type="match status" value="1"/>
</dbReference>
<protein>
    <submittedName>
        <fullName evidence="7">MYB transcription factor</fullName>
    </submittedName>
</protein>
<dbReference type="InterPro" id="IPR017930">
    <property type="entry name" value="Myb_dom"/>
</dbReference>
<evidence type="ECO:0000256" key="1">
    <source>
        <dbReference type="ARBA" id="ARBA00004123"/>
    </source>
</evidence>
<keyword evidence="8" id="KW-1185">Reference proteome</keyword>
<dbReference type="GO" id="GO:0003677">
    <property type="term" value="F:DNA binding"/>
    <property type="evidence" value="ECO:0007669"/>
    <property type="project" value="UniProtKB-KW"/>
</dbReference>
<evidence type="ECO:0000256" key="3">
    <source>
        <dbReference type="ARBA" id="ARBA00023125"/>
    </source>
</evidence>
<accession>A0AAD8HMJ5</accession>
<dbReference type="InterPro" id="IPR001005">
    <property type="entry name" value="SANT/Myb"/>
</dbReference>
<dbReference type="InterPro" id="IPR015495">
    <property type="entry name" value="Myb_TF_plants"/>
</dbReference>